<evidence type="ECO:0008006" key="3">
    <source>
        <dbReference type="Google" id="ProtNLM"/>
    </source>
</evidence>
<dbReference type="EMBL" id="SNRW01003388">
    <property type="protein sequence ID" value="KAA6389988.1"/>
    <property type="molecule type" value="Genomic_DNA"/>
</dbReference>
<evidence type="ECO:0000313" key="1">
    <source>
        <dbReference type="EMBL" id="KAA6389988.1"/>
    </source>
</evidence>
<protein>
    <recommendedName>
        <fullName evidence="3">Protein kinase domain-containing protein</fullName>
    </recommendedName>
</protein>
<name>A0A5J4W540_9EUKA</name>
<dbReference type="AlphaFoldDB" id="A0A5J4W540"/>
<sequence>NIRCSNILLYNPPEFGRVYAPEMFQNPIIQTQRIDMMMTTLKSIERPPEVADELLWDLLSKLLEFDPIKRFAADQALKHPYFTSSEANADISPEQHKLAQFAQKLKLSGQQITQYNVNPSFIVSENV</sequence>
<evidence type="ECO:0000313" key="2">
    <source>
        <dbReference type="Proteomes" id="UP000324800"/>
    </source>
</evidence>
<gene>
    <name evidence="1" type="ORF">EZS28_014483</name>
</gene>
<organism evidence="1 2">
    <name type="scientific">Streblomastix strix</name>
    <dbReference type="NCBI Taxonomy" id="222440"/>
    <lineage>
        <taxon>Eukaryota</taxon>
        <taxon>Metamonada</taxon>
        <taxon>Preaxostyla</taxon>
        <taxon>Oxymonadida</taxon>
        <taxon>Streblomastigidae</taxon>
        <taxon>Streblomastix</taxon>
    </lineage>
</organism>
<dbReference type="InterPro" id="IPR011009">
    <property type="entry name" value="Kinase-like_dom_sf"/>
</dbReference>
<comment type="caution">
    <text evidence="1">The sequence shown here is derived from an EMBL/GenBank/DDBJ whole genome shotgun (WGS) entry which is preliminary data.</text>
</comment>
<feature type="non-terminal residue" evidence="1">
    <location>
        <position position="1"/>
    </location>
</feature>
<accession>A0A5J4W540</accession>
<dbReference type="SUPFAM" id="SSF56112">
    <property type="entry name" value="Protein kinase-like (PK-like)"/>
    <property type="match status" value="1"/>
</dbReference>
<proteinExistence type="predicted"/>
<reference evidence="1 2" key="1">
    <citation type="submission" date="2019-03" db="EMBL/GenBank/DDBJ databases">
        <title>Single cell metagenomics reveals metabolic interactions within the superorganism composed of flagellate Streblomastix strix and complex community of Bacteroidetes bacteria on its surface.</title>
        <authorList>
            <person name="Treitli S.C."/>
            <person name="Kolisko M."/>
            <person name="Husnik F."/>
            <person name="Keeling P."/>
            <person name="Hampl V."/>
        </authorList>
    </citation>
    <scope>NUCLEOTIDE SEQUENCE [LARGE SCALE GENOMIC DNA]</scope>
    <source>
        <strain evidence="1">ST1C</strain>
    </source>
</reference>
<dbReference type="Gene3D" id="1.10.510.10">
    <property type="entry name" value="Transferase(Phosphotransferase) domain 1"/>
    <property type="match status" value="1"/>
</dbReference>
<dbReference type="Proteomes" id="UP000324800">
    <property type="component" value="Unassembled WGS sequence"/>
</dbReference>